<feature type="transmembrane region" description="Helical" evidence="9">
    <location>
        <begin position="72"/>
        <end position="98"/>
    </location>
</feature>
<proteinExistence type="inferred from homology"/>
<comment type="subcellular location">
    <subcellularLocation>
        <location evidence="1 9">Cell membrane</location>
        <topology evidence="1 9">Multi-pass membrane protein</topology>
    </subcellularLocation>
</comment>
<keyword evidence="4" id="KW-1003">Cell membrane</keyword>
<organism evidence="11 12">
    <name type="scientific">Ruminococcus albus</name>
    <dbReference type="NCBI Taxonomy" id="1264"/>
    <lineage>
        <taxon>Bacteria</taxon>
        <taxon>Bacillati</taxon>
        <taxon>Bacillota</taxon>
        <taxon>Clostridia</taxon>
        <taxon>Eubacteriales</taxon>
        <taxon>Oscillospiraceae</taxon>
        <taxon>Ruminococcus</taxon>
    </lineage>
</organism>
<dbReference type="PROSITE" id="PS50928">
    <property type="entry name" value="ABC_TM1"/>
    <property type="match status" value="1"/>
</dbReference>
<evidence type="ECO:0000313" key="12">
    <source>
        <dbReference type="Proteomes" id="UP000186015"/>
    </source>
</evidence>
<dbReference type="Gene3D" id="1.10.3720.10">
    <property type="entry name" value="MetI-like"/>
    <property type="match status" value="1"/>
</dbReference>
<evidence type="ECO:0000256" key="6">
    <source>
        <dbReference type="ARBA" id="ARBA00022970"/>
    </source>
</evidence>
<evidence type="ECO:0000256" key="8">
    <source>
        <dbReference type="ARBA" id="ARBA00023136"/>
    </source>
</evidence>
<keyword evidence="7 9" id="KW-1133">Transmembrane helix</keyword>
<accession>A0A1H7JLJ6</accession>
<evidence type="ECO:0000256" key="2">
    <source>
        <dbReference type="ARBA" id="ARBA00010072"/>
    </source>
</evidence>
<dbReference type="InterPro" id="IPR043429">
    <property type="entry name" value="ArtM/GltK/GlnP/TcyL/YhdX-like"/>
</dbReference>
<feature type="transmembrane region" description="Helical" evidence="9">
    <location>
        <begin position="28"/>
        <end position="51"/>
    </location>
</feature>
<sequence>MTNTPNNSFEWVWFIAKKYSDLFIRGTWLTLVVSVTGTILGFVLGYVVGIIQDTEINKDDNIVKRSIAGMMNAISAVYVELFRGTPMIVQAMIVFYGLRQGGLEIDPINAGILVTLLNTGAYMAETVRAGIKSIDIGQREGALALGMSPISTMFNIILPQAFKNIVPEMANTFLTNLKMTSVLNVIGVQELFLQAKTAGGTYYKYLESYLVIALIYLVLCFVFSRVFALIEKKMAGQKDYVLAVEYMENTQ</sequence>
<dbReference type="InterPro" id="IPR010065">
    <property type="entry name" value="AA_ABC_transptr_permease_3TM"/>
</dbReference>
<dbReference type="NCBIfam" id="TIGR01726">
    <property type="entry name" value="HEQRo_perm_3TM"/>
    <property type="match status" value="1"/>
</dbReference>
<dbReference type="GO" id="GO:0006865">
    <property type="term" value="P:amino acid transport"/>
    <property type="evidence" value="ECO:0007669"/>
    <property type="project" value="UniProtKB-KW"/>
</dbReference>
<dbReference type="InterPro" id="IPR000515">
    <property type="entry name" value="MetI-like"/>
</dbReference>
<dbReference type="RefSeq" id="WP_074831942.1">
    <property type="nucleotide sequence ID" value="NZ_FOAT01000005.1"/>
</dbReference>
<keyword evidence="3 9" id="KW-0813">Transport</keyword>
<feature type="domain" description="ABC transmembrane type-1" evidence="10">
    <location>
        <begin position="27"/>
        <end position="227"/>
    </location>
</feature>
<dbReference type="SUPFAM" id="SSF161098">
    <property type="entry name" value="MetI-like"/>
    <property type="match status" value="1"/>
</dbReference>
<evidence type="ECO:0000256" key="1">
    <source>
        <dbReference type="ARBA" id="ARBA00004651"/>
    </source>
</evidence>
<dbReference type="OrthoDB" id="9787841at2"/>
<evidence type="ECO:0000256" key="4">
    <source>
        <dbReference type="ARBA" id="ARBA00022475"/>
    </source>
</evidence>
<dbReference type="CDD" id="cd06261">
    <property type="entry name" value="TM_PBP2"/>
    <property type="match status" value="1"/>
</dbReference>
<dbReference type="PANTHER" id="PTHR30614">
    <property type="entry name" value="MEMBRANE COMPONENT OF AMINO ACID ABC TRANSPORTER"/>
    <property type="match status" value="1"/>
</dbReference>
<evidence type="ECO:0000259" key="10">
    <source>
        <dbReference type="PROSITE" id="PS50928"/>
    </source>
</evidence>
<comment type="similarity">
    <text evidence="2">Belongs to the binding-protein-dependent transport system permease family. HisMQ subfamily.</text>
</comment>
<dbReference type="Pfam" id="PF00528">
    <property type="entry name" value="BPD_transp_1"/>
    <property type="match status" value="1"/>
</dbReference>
<evidence type="ECO:0000256" key="3">
    <source>
        <dbReference type="ARBA" id="ARBA00022448"/>
    </source>
</evidence>
<evidence type="ECO:0000256" key="9">
    <source>
        <dbReference type="RuleBase" id="RU363032"/>
    </source>
</evidence>
<dbReference type="GO" id="GO:0022857">
    <property type="term" value="F:transmembrane transporter activity"/>
    <property type="evidence" value="ECO:0007669"/>
    <property type="project" value="InterPro"/>
</dbReference>
<keyword evidence="5 9" id="KW-0812">Transmembrane</keyword>
<evidence type="ECO:0000313" key="11">
    <source>
        <dbReference type="EMBL" id="SEK74800.1"/>
    </source>
</evidence>
<dbReference type="InterPro" id="IPR035906">
    <property type="entry name" value="MetI-like_sf"/>
</dbReference>
<evidence type="ECO:0000256" key="7">
    <source>
        <dbReference type="ARBA" id="ARBA00022989"/>
    </source>
</evidence>
<keyword evidence="6" id="KW-0029">Amino-acid transport</keyword>
<keyword evidence="8 9" id="KW-0472">Membrane</keyword>
<dbReference type="Proteomes" id="UP000186015">
    <property type="component" value="Unassembled WGS sequence"/>
</dbReference>
<reference evidence="11 12" key="1">
    <citation type="submission" date="2016-10" db="EMBL/GenBank/DDBJ databases">
        <authorList>
            <person name="de Groot N.N."/>
        </authorList>
    </citation>
    <scope>NUCLEOTIDE SEQUENCE [LARGE SCALE GENOMIC DNA]</scope>
    <source>
        <strain evidence="11 12">KH2T6</strain>
    </source>
</reference>
<dbReference type="AlphaFoldDB" id="A0A1H7JLJ6"/>
<dbReference type="PANTHER" id="PTHR30614:SF20">
    <property type="entry name" value="GLUTAMINE TRANSPORT SYSTEM PERMEASE PROTEIN GLNP"/>
    <property type="match status" value="1"/>
</dbReference>
<name>A0A1H7JLJ6_RUMAL</name>
<gene>
    <name evidence="11" type="ORF">SAMN05216469_10592</name>
</gene>
<evidence type="ECO:0000256" key="5">
    <source>
        <dbReference type="ARBA" id="ARBA00022692"/>
    </source>
</evidence>
<protein>
    <submittedName>
        <fullName evidence="11">Putative lysine transport system permease protein</fullName>
    </submittedName>
</protein>
<feature type="transmembrane region" description="Helical" evidence="9">
    <location>
        <begin position="209"/>
        <end position="230"/>
    </location>
</feature>
<dbReference type="EMBL" id="FOAT01000005">
    <property type="protein sequence ID" value="SEK74800.1"/>
    <property type="molecule type" value="Genomic_DNA"/>
</dbReference>
<dbReference type="GO" id="GO:0043190">
    <property type="term" value="C:ATP-binding cassette (ABC) transporter complex"/>
    <property type="evidence" value="ECO:0007669"/>
    <property type="project" value="InterPro"/>
</dbReference>